<keyword evidence="2" id="KW-1185">Reference proteome</keyword>
<gene>
    <name evidence="1" type="ORF">GXW71_03755</name>
</gene>
<protein>
    <recommendedName>
        <fullName evidence="3">Transposase</fullName>
    </recommendedName>
</protein>
<comment type="caution">
    <text evidence="1">The sequence shown here is derived from an EMBL/GenBank/DDBJ whole genome shotgun (WGS) entry which is preliminary data.</text>
</comment>
<evidence type="ECO:0000313" key="1">
    <source>
        <dbReference type="EMBL" id="MBR0663465.1"/>
    </source>
</evidence>
<evidence type="ECO:0000313" key="2">
    <source>
        <dbReference type="Proteomes" id="UP001196870"/>
    </source>
</evidence>
<evidence type="ECO:0008006" key="3">
    <source>
        <dbReference type="Google" id="ProtNLM"/>
    </source>
</evidence>
<dbReference type="RefSeq" id="WP_211851051.1">
    <property type="nucleotide sequence ID" value="NZ_JAAGBB010000003.1"/>
</dbReference>
<organism evidence="1 2">
    <name type="scientific">Plastoroseomonas hellenica</name>
    <dbReference type="NCBI Taxonomy" id="2687306"/>
    <lineage>
        <taxon>Bacteria</taxon>
        <taxon>Pseudomonadati</taxon>
        <taxon>Pseudomonadota</taxon>
        <taxon>Alphaproteobacteria</taxon>
        <taxon>Acetobacterales</taxon>
        <taxon>Acetobacteraceae</taxon>
        <taxon>Plastoroseomonas</taxon>
    </lineage>
</organism>
<reference evidence="2" key="1">
    <citation type="journal article" date="2021" name="Syst. Appl. Microbiol.">
        <title>Roseomonas hellenica sp. nov., isolated from roots of wild-growing Alkanna tinctoria.</title>
        <authorList>
            <person name="Rat A."/>
            <person name="Naranjo H.D."/>
            <person name="Lebbe L."/>
            <person name="Cnockaert M."/>
            <person name="Krigas N."/>
            <person name="Grigoriadou K."/>
            <person name="Maloupa E."/>
            <person name="Willems A."/>
        </authorList>
    </citation>
    <scope>NUCLEOTIDE SEQUENCE [LARGE SCALE GENOMIC DNA]</scope>
    <source>
        <strain evidence="2">LMG 31523</strain>
    </source>
</reference>
<dbReference type="EMBL" id="JAAGBB010000003">
    <property type="protein sequence ID" value="MBR0663465.1"/>
    <property type="molecule type" value="Genomic_DNA"/>
</dbReference>
<sequence length="65" mass="7124">MALDDRLQHATQLAIGLVKERLARAGGNRGKRVTDIMGQALRSGLIGQWTQRLHRLASSGSIMLE</sequence>
<dbReference type="Proteomes" id="UP001196870">
    <property type="component" value="Unassembled WGS sequence"/>
</dbReference>
<proteinExistence type="predicted"/>
<accession>A0ABS5EU36</accession>
<name>A0ABS5EU36_9PROT</name>